<proteinExistence type="inferred from homology"/>
<dbReference type="STRING" id="1871336.BBG48_02065"/>
<name>A0A371IM45_9FIRM</name>
<dbReference type="GO" id="GO:0003700">
    <property type="term" value="F:DNA-binding transcription factor activity"/>
    <property type="evidence" value="ECO:0007669"/>
    <property type="project" value="InterPro"/>
</dbReference>
<dbReference type="InterPro" id="IPR022687">
    <property type="entry name" value="HTH_DTXR"/>
</dbReference>
<dbReference type="InterPro" id="IPR036421">
    <property type="entry name" value="Fe_dep_repressor_sf"/>
</dbReference>
<gene>
    <name evidence="6" type="ORF">BBG48_003985</name>
</gene>
<evidence type="ECO:0000256" key="4">
    <source>
        <dbReference type="ARBA" id="ARBA00023163"/>
    </source>
</evidence>
<dbReference type="PANTHER" id="PTHR33238:SF7">
    <property type="entry name" value="IRON-DEPENDENT TRANSCRIPTIONAL REGULATOR"/>
    <property type="match status" value="1"/>
</dbReference>
<dbReference type="InterPro" id="IPR036388">
    <property type="entry name" value="WH-like_DNA-bd_sf"/>
</dbReference>
<comment type="similarity">
    <text evidence="1">Belongs to the DtxR/MntR family.</text>
</comment>
<dbReference type="InterPro" id="IPR036390">
    <property type="entry name" value="WH_DNA-bd_sf"/>
</dbReference>
<evidence type="ECO:0000256" key="2">
    <source>
        <dbReference type="ARBA" id="ARBA00023015"/>
    </source>
</evidence>
<comment type="caution">
    <text evidence="6">The sequence shown here is derived from an EMBL/GenBank/DDBJ whole genome shotgun (WGS) entry which is preliminary data.</text>
</comment>
<keyword evidence="3" id="KW-0238">DNA-binding</keyword>
<keyword evidence="4" id="KW-0804">Transcription</keyword>
<dbReference type="Proteomes" id="UP000093352">
    <property type="component" value="Unassembled WGS sequence"/>
</dbReference>
<dbReference type="PROSITE" id="PS50944">
    <property type="entry name" value="HTH_DTXR"/>
    <property type="match status" value="1"/>
</dbReference>
<dbReference type="InterPro" id="IPR050536">
    <property type="entry name" value="DtxR_MntR_Metal-Reg"/>
</dbReference>
<dbReference type="SMART" id="SM00529">
    <property type="entry name" value="HTH_DTXR"/>
    <property type="match status" value="1"/>
</dbReference>
<dbReference type="Gene3D" id="1.10.10.10">
    <property type="entry name" value="Winged helix-like DNA-binding domain superfamily/Winged helix DNA-binding domain"/>
    <property type="match status" value="1"/>
</dbReference>
<evidence type="ECO:0000256" key="1">
    <source>
        <dbReference type="ARBA" id="ARBA00007871"/>
    </source>
</evidence>
<dbReference type="InterPro" id="IPR022689">
    <property type="entry name" value="Iron_dep_repressor"/>
</dbReference>
<protein>
    <submittedName>
        <fullName evidence="6">Metal-dependent transcriptional regulator</fullName>
    </submittedName>
</protein>
<accession>A0A371IM45</accession>
<reference evidence="6 7" key="1">
    <citation type="journal article" date="2016" name="Genome Announc.">
        <title>Draft Genome Sequence of Criibacterium bergeronii gen. nov., sp. nov., Strain CCRI-22567T, Isolated from a Vaginal Sample from a Woman with Bacterial Vaginosis.</title>
        <authorList>
            <person name="Maheux A.F."/>
            <person name="Berube E."/>
            <person name="Boudreau D.K."/>
            <person name="Raymond F."/>
            <person name="Corbeil J."/>
            <person name="Roy P.H."/>
            <person name="Boissinot M."/>
            <person name="Omar R.F."/>
        </authorList>
    </citation>
    <scope>NUCLEOTIDE SEQUENCE [LARGE SCALE GENOMIC DNA]</scope>
    <source>
        <strain evidence="6 7">CCRI-22567</strain>
    </source>
</reference>
<dbReference type="Pfam" id="PF02742">
    <property type="entry name" value="Fe_dep_repr_C"/>
    <property type="match status" value="1"/>
</dbReference>
<dbReference type="SUPFAM" id="SSF46785">
    <property type="entry name" value="Winged helix' DNA-binding domain"/>
    <property type="match status" value="1"/>
</dbReference>
<evidence type="ECO:0000256" key="3">
    <source>
        <dbReference type="ARBA" id="ARBA00023125"/>
    </source>
</evidence>
<sequence>MVLHSSGEDYLKAILILQKNNGKVRSVDVAAYMGVSKPSVSHAVKLLREGGFLTKDSDHFLHLTALGQETAEKLYERYQFFAKHLAGAGVDTAIAEEEACRMEHTISHESFHVLKEQKQNTCPFADSCQLVTESKNSTKEDN</sequence>
<dbReference type="PANTHER" id="PTHR33238">
    <property type="entry name" value="IRON (METAL) DEPENDENT REPRESSOR, DTXR FAMILY"/>
    <property type="match status" value="1"/>
</dbReference>
<evidence type="ECO:0000313" key="7">
    <source>
        <dbReference type="Proteomes" id="UP000093352"/>
    </source>
</evidence>
<evidence type="ECO:0000313" key="6">
    <source>
        <dbReference type="EMBL" id="RDY21520.1"/>
    </source>
</evidence>
<dbReference type="Gene3D" id="1.10.60.10">
    <property type="entry name" value="Iron dependent repressor, metal binding and dimerisation domain"/>
    <property type="match status" value="1"/>
</dbReference>
<evidence type="ECO:0000259" key="5">
    <source>
        <dbReference type="PROSITE" id="PS50944"/>
    </source>
</evidence>
<organism evidence="6 7">
    <name type="scientific">Criibacterium bergeronii</name>
    <dbReference type="NCBI Taxonomy" id="1871336"/>
    <lineage>
        <taxon>Bacteria</taxon>
        <taxon>Bacillati</taxon>
        <taxon>Bacillota</taxon>
        <taxon>Clostridia</taxon>
        <taxon>Peptostreptococcales</taxon>
        <taxon>Filifactoraceae</taxon>
        <taxon>Criibacterium</taxon>
    </lineage>
</organism>
<dbReference type="GeneID" id="93149105"/>
<dbReference type="GO" id="GO:0003677">
    <property type="term" value="F:DNA binding"/>
    <property type="evidence" value="ECO:0007669"/>
    <property type="project" value="UniProtKB-KW"/>
</dbReference>
<dbReference type="GO" id="GO:0046983">
    <property type="term" value="F:protein dimerization activity"/>
    <property type="evidence" value="ECO:0007669"/>
    <property type="project" value="InterPro"/>
</dbReference>
<keyword evidence="2" id="KW-0805">Transcription regulation</keyword>
<dbReference type="RefSeq" id="WP_006773701.1">
    <property type="nucleotide sequence ID" value="NZ_MBEW02000006.1"/>
</dbReference>
<feature type="domain" description="HTH dtxR-type" evidence="5">
    <location>
        <begin position="3"/>
        <end position="64"/>
    </location>
</feature>
<keyword evidence="7" id="KW-1185">Reference proteome</keyword>
<dbReference type="Pfam" id="PF01325">
    <property type="entry name" value="Fe_dep_repress"/>
    <property type="match status" value="1"/>
</dbReference>
<dbReference type="GO" id="GO:0046914">
    <property type="term" value="F:transition metal ion binding"/>
    <property type="evidence" value="ECO:0007669"/>
    <property type="project" value="InterPro"/>
</dbReference>
<dbReference type="InterPro" id="IPR001367">
    <property type="entry name" value="Fe_dep_repressor"/>
</dbReference>
<dbReference type="SUPFAM" id="SSF47979">
    <property type="entry name" value="Iron-dependent repressor protein, dimerization domain"/>
    <property type="match status" value="1"/>
</dbReference>
<dbReference type="AlphaFoldDB" id="A0A371IM45"/>
<dbReference type="EMBL" id="MBEW02000006">
    <property type="protein sequence ID" value="RDY21520.1"/>
    <property type="molecule type" value="Genomic_DNA"/>
</dbReference>